<feature type="compositionally biased region" description="Pro residues" evidence="1">
    <location>
        <begin position="392"/>
        <end position="402"/>
    </location>
</feature>
<comment type="caution">
    <text evidence="2">The sequence shown here is derived from an EMBL/GenBank/DDBJ whole genome shotgun (WGS) entry which is preliminary data.</text>
</comment>
<feature type="non-terminal residue" evidence="2">
    <location>
        <position position="1"/>
    </location>
</feature>
<organism evidence="2 3">
    <name type="scientific">Cylicocyclus nassatus</name>
    <name type="common">Nematode worm</name>
    <dbReference type="NCBI Taxonomy" id="53992"/>
    <lineage>
        <taxon>Eukaryota</taxon>
        <taxon>Metazoa</taxon>
        <taxon>Ecdysozoa</taxon>
        <taxon>Nematoda</taxon>
        <taxon>Chromadorea</taxon>
        <taxon>Rhabditida</taxon>
        <taxon>Rhabditina</taxon>
        <taxon>Rhabditomorpha</taxon>
        <taxon>Strongyloidea</taxon>
        <taxon>Strongylidae</taxon>
        <taxon>Cylicocyclus</taxon>
    </lineage>
</organism>
<feature type="compositionally biased region" description="Low complexity" evidence="1">
    <location>
        <begin position="425"/>
        <end position="435"/>
    </location>
</feature>
<dbReference type="Proteomes" id="UP001176961">
    <property type="component" value="Unassembled WGS sequence"/>
</dbReference>
<accession>A0AA36H3Y7</accession>
<feature type="compositionally biased region" description="Basic and acidic residues" evidence="1">
    <location>
        <begin position="200"/>
        <end position="222"/>
    </location>
</feature>
<dbReference type="AlphaFoldDB" id="A0AA36H3Y7"/>
<feature type="region of interest" description="Disordered" evidence="1">
    <location>
        <begin position="575"/>
        <end position="647"/>
    </location>
</feature>
<feature type="compositionally biased region" description="Polar residues" evidence="1">
    <location>
        <begin position="353"/>
        <end position="369"/>
    </location>
</feature>
<feature type="region of interest" description="Disordered" evidence="1">
    <location>
        <begin position="294"/>
        <end position="314"/>
    </location>
</feature>
<feature type="compositionally biased region" description="Polar residues" evidence="1">
    <location>
        <begin position="156"/>
        <end position="165"/>
    </location>
</feature>
<name>A0AA36H3Y7_CYLNA</name>
<feature type="compositionally biased region" description="Low complexity" evidence="1">
    <location>
        <begin position="597"/>
        <end position="620"/>
    </location>
</feature>
<feature type="region of interest" description="Disordered" evidence="1">
    <location>
        <begin position="118"/>
        <end position="256"/>
    </location>
</feature>
<dbReference type="EMBL" id="CATQJL010000305">
    <property type="protein sequence ID" value="CAJ0603609.1"/>
    <property type="molecule type" value="Genomic_DNA"/>
</dbReference>
<keyword evidence="3" id="KW-1185">Reference proteome</keyword>
<sequence length="647" mass="70833">MDEVTIPNGKQLRFRCKYKNCTTSKTFSIISIMDHLALHFSQQRRSTEIFNFYCKECRVHFLLCGMCKGCKCKAKGGGKQFILLKNKVTLEDIKREVNFFEFLQKWIAPVLTNKPGPKSAAFGLTPTTPQPADTNGNDASEQGPLPRESRSRSRTLRPTINSRTATCGRPVPPPLPQRRVSRSSSVRPKTPASAKSLDQTQKDERRVPTASKERRSRSDARARQACSVPPRSRQVSRSPETRSPAQSGPADDINSVSSFGGEICAILRMPSCYPDGTPRSPAFDDDEEEIGPAYYSSIRNRSPSCSRTPMTDIEQERHSLGPSAENENPVTSLWSSSLPEPRMFSNVFLQQQERASSAESVGQTEQQPTRRPVPAQEAAITVLAEPDESLPLPAPPQPPSVPPVSLNDDHETPDIIMIPPPPPAISSDAQPSSQPGADDQISIQDKNAKRRLTGTARVFSKKSRQDGLLEENPSPPRSPRRGISRSPGPHVPMSPFWKQPSTKTPAHEPDLENHVSASDSRTEFTCSPSFETPHTPAYGSATSYSTQSPRYCSGSPTYGESALSLYGGRRSNARCATSYWNGGQSPIGRPNTPSYARTPGQSSRPSTPRPPSYAASSPRYAGDDLEGGSQVASGGSDRTQSRNDERR</sequence>
<evidence type="ECO:0000313" key="3">
    <source>
        <dbReference type="Proteomes" id="UP001176961"/>
    </source>
</evidence>
<feature type="compositionally biased region" description="Polar residues" evidence="1">
    <location>
        <begin position="540"/>
        <end position="558"/>
    </location>
</feature>
<feature type="compositionally biased region" description="Polar residues" evidence="1">
    <location>
        <begin position="297"/>
        <end position="309"/>
    </location>
</feature>
<evidence type="ECO:0000256" key="1">
    <source>
        <dbReference type="SAM" id="MobiDB-lite"/>
    </source>
</evidence>
<feature type="compositionally biased region" description="Low complexity" evidence="1">
    <location>
        <begin position="223"/>
        <end position="238"/>
    </location>
</feature>
<evidence type="ECO:0000313" key="2">
    <source>
        <dbReference type="EMBL" id="CAJ0603609.1"/>
    </source>
</evidence>
<feature type="compositionally biased region" description="Polar residues" evidence="1">
    <location>
        <begin position="575"/>
        <end position="584"/>
    </location>
</feature>
<gene>
    <name evidence="2" type="ORF">CYNAS_LOCUS15592</name>
</gene>
<feature type="compositionally biased region" description="Polar residues" evidence="1">
    <location>
        <begin position="515"/>
        <end position="532"/>
    </location>
</feature>
<feature type="region of interest" description="Disordered" evidence="1">
    <location>
        <begin position="353"/>
        <end position="560"/>
    </location>
</feature>
<proteinExistence type="predicted"/>
<reference evidence="2" key="1">
    <citation type="submission" date="2023-07" db="EMBL/GenBank/DDBJ databases">
        <authorList>
            <consortium name="CYATHOMIX"/>
        </authorList>
    </citation>
    <scope>NUCLEOTIDE SEQUENCE</scope>
    <source>
        <strain evidence="2">N/A</strain>
    </source>
</reference>
<feature type="compositionally biased region" description="Polar residues" evidence="1">
    <location>
        <begin position="125"/>
        <end position="140"/>
    </location>
</feature>
<protein>
    <submittedName>
        <fullName evidence="2">Uncharacterized protein</fullName>
    </submittedName>
</protein>